<proteinExistence type="predicted"/>
<dbReference type="Proteomes" id="UP000027073">
    <property type="component" value="Unassembled WGS sequence"/>
</dbReference>
<evidence type="ECO:0000313" key="2">
    <source>
        <dbReference type="EMBL" id="KDQ24399.1"/>
    </source>
</evidence>
<name>A0A067N993_PLEO1</name>
<dbReference type="InParanoid" id="A0A067N993"/>
<dbReference type="OrthoDB" id="8954335at2759"/>
<keyword evidence="1" id="KW-0175">Coiled coil</keyword>
<evidence type="ECO:0000313" key="3">
    <source>
        <dbReference type="Proteomes" id="UP000027073"/>
    </source>
</evidence>
<dbReference type="EMBL" id="KL198011">
    <property type="protein sequence ID" value="KDQ24399.1"/>
    <property type="molecule type" value="Genomic_DNA"/>
</dbReference>
<dbReference type="HOGENOM" id="CLU_918660_0_0_1"/>
<feature type="coiled-coil region" evidence="1">
    <location>
        <begin position="60"/>
        <end position="105"/>
    </location>
</feature>
<protein>
    <submittedName>
        <fullName evidence="2">Uncharacterized protein</fullName>
    </submittedName>
</protein>
<dbReference type="Gene3D" id="3.40.50.300">
    <property type="entry name" value="P-loop containing nucleotide triphosphate hydrolases"/>
    <property type="match status" value="1"/>
</dbReference>
<gene>
    <name evidence="2" type="ORF">PLEOSDRAFT_170524</name>
</gene>
<reference evidence="3" key="1">
    <citation type="journal article" date="2014" name="Proc. Natl. Acad. Sci. U.S.A.">
        <title>Extensive sampling of basidiomycete genomes demonstrates inadequacy of the white-rot/brown-rot paradigm for wood decay fungi.</title>
        <authorList>
            <person name="Riley R."/>
            <person name="Salamov A.A."/>
            <person name="Brown D.W."/>
            <person name="Nagy L.G."/>
            <person name="Floudas D."/>
            <person name="Held B.W."/>
            <person name="Levasseur A."/>
            <person name="Lombard V."/>
            <person name="Morin E."/>
            <person name="Otillar R."/>
            <person name="Lindquist E.A."/>
            <person name="Sun H."/>
            <person name="LaButti K.M."/>
            <person name="Schmutz J."/>
            <person name="Jabbour D."/>
            <person name="Luo H."/>
            <person name="Baker S.E."/>
            <person name="Pisabarro A.G."/>
            <person name="Walton J.D."/>
            <person name="Blanchette R.A."/>
            <person name="Henrissat B."/>
            <person name="Martin F."/>
            <person name="Cullen D."/>
            <person name="Hibbett D.S."/>
            <person name="Grigoriev I.V."/>
        </authorList>
    </citation>
    <scope>NUCLEOTIDE SEQUENCE [LARGE SCALE GENOMIC DNA]</scope>
    <source>
        <strain evidence="3">PC15</strain>
    </source>
</reference>
<organism evidence="2 3">
    <name type="scientific">Pleurotus ostreatus (strain PC15)</name>
    <name type="common">Oyster mushroom</name>
    <dbReference type="NCBI Taxonomy" id="1137138"/>
    <lineage>
        <taxon>Eukaryota</taxon>
        <taxon>Fungi</taxon>
        <taxon>Dikarya</taxon>
        <taxon>Basidiomycota</taxon>
        <taxon>Agaricomycotina</taxon>
        <taxon>Agaricomycetes</taxon>
        <taxon>Agaricomycetidae</taxon>
        <taxon>Agaricales</taxon>
        <taxon>Pleurotineae</taxon>
        <taxon>Pleurotaceae</taxon>
        <taxon>Pleurotus</taxon>
    </lineage>
</organism>
<sequence>MLWHLCGEKTLENLAIVTNIWGEVPAAVSEAREAELPSQEVFLSMNKKFAPLRLKDQELRDELGAEISKLQGEADRIQRDAQDMASRYESEKNRLEAQIRVAAEVARAFQYLRSALFPRYQHGVKLSGVIYIHHISDFRMGGTSTRNFRMFRELCGDSTLRKVVIVTNMWGEVSLNMGEAREEELKTRDIFFKPVLGKGAQMKRHDNTFDSACTIMRCIAFKDPLALRIQRELVDEKKDITEAAAGAELGREFHEQAMRYKAEQRKLQDEMKQGIFRSFFNSTFALKVKPQALRQKDEQAREE</sequence>
<evidence type="ECO:0000256" key="1">
    <source>
        <dbReference type="SAM" id="Coils"/>
    </source>
</evidence>
<accession>A0A067N993</accession>
<dbReference type="InterPro" id="IPR027417">
    <property type="entry name" value="P-loop_NTPase"/>
</dbReference>
<dbReference type="STRING" id="1137138.A0A067N993"/>
<dbReference type="AlphaFoldDB" id="A0A067N993"/>
<dbReference type="VEuPathDB" id="FungiDB:PLEOSDRAFT_170524"/>